<proteinExistence type="predicted"/>
<keyword evidence="3" id="KW-1185">Reference proteome</keyword>
<reference evidence="2 3" key="1">
    <citation type="journal article" date="2012" name="BMC Genomics">
        <title>Comparative genomics of the white-rot fungi, Phanerochaete carnosa and P. chrysosporium, to elucidate the genetic basis of the distinct wood types they colonize.</title>
        <authorList>
            <person name="Suzuki H."/>
            <person name="MacDonald J."/>
            <person name="Syed K."/>
            <person name="Salamov A."/>
            <person name="Hori C."/>
            <person name="Aerts A."/>
            <person name="Henrissat B."/>
            <person name="Wiebenga A."/>
            <person name="vanKuyk P.A."/>
            <person name="Barry K."/>
            <person name="Lindquist E."/>
            <person name="LaButti K."/>
            <person name="Lapidus A."/>
            <person name="Lucas S."/>
            <person name="Coutinho P."/>
            <person name="Gong Y."/>
            <person name="Samejima M."/>
            <person name="Mahadevan R."/>
            <person name="Abou-Zaid M."/>
            <person name="de Vries R.P."/>
            <person name="Igarashi K."/>
            <person name="Yadav J.S."/>
            <person name="Grigoriev I.V."/>
            <person name="Master E.R."/>
        </authorList>
    </citation>
    <scope>NUCLEOTIDE SEQUENCE [LARGE SCALE GENOMIC DNA]</scope>
    <source>
        <strain evidence="2 3">HHB-10118-sp</strain>
    </source>
</reference>
<name>K5VTS2_PHACS</name>
<feature type="region of interest" description="Disordered" evidence="1">
    <location>
        <begin position="93"/>
        <end position="151"/>
    </location>
</feature>
<dbReference type="HOGENOM" id="CLU_1735844_0_0_1"/>
<feature type="region of interest" description="Disordered" evidence="1">
    <location>
        <begin position="1"/>
        <end position="21"/>
    </location>
</feature>
<feature type="compositionally biased region" description="Polar residues" evidence="1">
    <location>
        <begin position="11"/>
        <end position="21"/>
    </location>
</feature>
<dbReference type="InParanoid" id="K5VTS2"/>
<sequence length="151" mass="16741">MAPSPPPPWTRQGNKAASGTTLRAKLSSFANVLRRRRAPRKLTYSPAWNLSSESDEARLAKLRRVGSYSPTATLATIGDRLTFDTDSEAYSAVPSFYDSDDSGNRGNRNPRYVYHTPPRTPLSPRSIQYEDEDPYAPQESVEGLNGPEPLL</sequence>
<dbReference type="Proteomes" id="UP000008370">
    <property type="component" value="Unassembled WGS sequence"/>
</dbReference>
<dbReference type="KEGG" id="pco:PHACADRAFT_259055"/>
<protein>
    <submittedName>
        <fullName evidence="2">Uncharacterized protein</fullName>
    </submittedName>
</protein>
<organism evidence="2 3">
    <name type="scientific">Phanerochaete carnosa (strain HHB-10118-sp)</name>
    <name type="common">White-rot fungus</name>
    <name type="synonym">Peniophora carnosa</name>
    <dbReference type="NCBI Taxonomy" id="650164"/>
    <lineage>
        <taxon>Eukaryota</taxon>
        <taxon>Fungi</taxon>
        <taxon>Dikarya</taxon>
        <taxon>Basidiomycota</taxon>
        <taxon>Agaricomycotina</taxon>
        <taxon>Agaricomycetes</taxon>
        <taxon>Polyporales</taxon>
        <taxon>Phanerochaetaceae</taxon>
        <taxon>Phanerochaete</taxon>
    </lineage>
</organism>
<evidence type="ECO:0000313" key="3">
    <source>
        <dbReference type="Proteomes" id="UP000008370"/>
    </source>
</evidence>
<evidence type="ECO:0000256" key="1">
    <source>
        <dbReference type="SAM" id="MobiDB-lite"/>
    </source>
</evidence>
<dbReference type="EMBL" id="JH930473">
    <property type="protein sequence ID" value="EKM54888.1"/>
    <property type="molecule type" value="Genomic_DNA"/>
</dbReference>
<gene>
    <name evidence="2" type="ORF">PHACADRAFT_259055</name>
</gene>
<dbReference type="AlphaFoldDB" id="K5VTS2"/>
<accession>K5VTS2</accession>
<feature type="non-terminal residue" evidence="2">
    <location>
        <position position="151"/>
    </location>
</feature>
<evidence type="ECO:0000313" key="2">
    <source>
        <dbReference type="EMBL" id="EKM54888.1"/>
    </source>
</evidence>
<dbReference type="GeneID" id="18917289"/>
<dbReference type="RefSeq" id="XP_007397563.1">
    <property type="nucleotide sequence ID" value="XM_007397501.1"/>
</dbReference>